<evidence type="ECO:0000259" key="3">
    <source>
        <dbReference type="Pfam" id="PF05175"/>
    </source>
</evidence>
<evidence type="ECO:0000256" key="2">
    <source>
        <dbReference type="ARBA" id="ARBA00022691"/>
    </source>
</evidence>
<dbReference type="KEGG" id="moc:BB934_05815"/>
<proteinExistence type="predicted"/>
<dbReference type="CDD" id="cd02440">
    <property type="entry name" value="AdoMet_MTases"/>
    <property type="match status" value="1"/>
</dbReference>
<dbReference type="GO" id="GO:0008757">
    <property type="term" value="F:S-adenosylmethionine-dependent methyltransferase activity"/>
    <property type="evidence" value="ECO:0007669"/>
    <property type="project" value="UniProtKB-ARBA"/>
</dbReference>
<dbReference type="PANTHER" id="PTHR47739">
    <property type="entry name" value="TRNA1(VAL) (ADENINE(37)-N6)-METHYLTRANSFERASE"/>
    <property type="match status" value="1"/>
</dbReference>
<dbReference type="GO" id="GO:0008170">
    <property type="term" value="F:N-methyltransferase activity"/>
    <property type="evidence" value="ECO:0007669"/>
    <property type="project" value="UniProtKB-ARBA"/>
</dbReference>
<feature type="domain" description="Methyltransferase small" evidence="3">
    <location>
        <begin position="31"/>
        <end position="144"/>
    </location>
</feature>
<dbReference type="AlphaFoldDB" id="A0A1B2ED56"/>
<dbReference type="InterPro" id="IPR002052">
    <property type="entry name" value="DNA_methylase_N6_adenine_CS"/>
</dbReference>
<dbReference type="GO" id="GO:0003676">
    <property type="term" value="F:nucleic acid binding"/>
    <property type="evidence" value="ECO:0007669"/>
    <property type="project" value="InterPro"/>
</dbReference>
<keyword evidence="2" id="KW-0949">S-adenosyl-L-methionine</keyword>
<gene>
    <name evidence="4" type="ORF">BB934_05815</name>
</gene>
<dbReference type="InterPro" id="IPR007848">
    <property type="entry name" value="Small_mtfrase_dom"/>
</dbReference>
<dbReference type="InterPro" id="IPR029063">
    <property type="entry name" value="SAM-dependent_MTases_sf"/>
</dbReference>
<protein>
    <submittedName>
        <fullName evidence="4">Methyltransferase</fullName>
    </submittedName>
</protein>
<dbReference type="Pfam" id="PF05175">
    <property type="entry name" value="MTS"/>
    <property type="match status" value="1"/>
</dbReference>
<dbReference type="GO" id="GO:0032259">
    <property type="term" value="P:methylation"/>
    <property type="evidence" value="ECO:0007669"/>
    <property type="project" value="UniProtKB-KW"/>
</dbReference>
<evidence type="ECO:0000256" key="1">
    <source>
        <dbReference type="ARBA" id="ARBA00022603"/>
    </source>
</evidence>
<organism evidence="4">
    <name type="scientific">Microvirga ossetica</name>
    <dbReference type="NCBI Taxonomy" id="1882682"/>
    <lineage>
        <taxon>Bacteria</taxon>
        <taxon>Pseudomonadati</taxon>
        <taxon>Pseudomonadota</taxon>
        <taxon>Alphaproteobacteria</taxon>
        <taxon>Hyphomicrobiales</taxon>
        <taxon>Methylobacteriaceae</taxon>
        <taxon>Microvirga</taxon>
    </lineage>
</organism>
<accession>A0A1B2ED56</accession>
<dbReference type="PROSITE" id="PS00092">
    <property type="entry name" value="N6_MTASE"/>
    <property type="match status" value="1"/>
</dbReference>
<name>A0A1B2ED56_9HYPH</name>
<keyword evidence="4" id="KW-0808">Transferase</keyword>
<reference evidence="4" key="1">
    <citation type="submission" date="2016-07" db="EMBL/GenBank/DDBJ databases">
        <title>Microvirga ossetica sp. nov. a new species of rhizobia isolated from root nodules of the legume species Vicia alpestris Steven originated from North Ossetia region in the Caucasus.</title>
        <authorList>
            <person name="Safronova V.I."/>
            <person name="Kuznetsova I.G."/>
            <person name="Sazanova A.L."/>
            <person name="Belimov A."/>
            <person name="Andronov E."/>
            <person name="Osledkin Y.S."/>
            <person name="Onishchuk O.P."/>
            <person name="Kurchak O.N."/>
            <person name="Shaposhnikov A.I."/>
            <person name="Willems A."/>
            <person name="Tikhonovich I.A."/>
        </authorList>
    </citation>
    <scope>NUCLEOTIDE SEQUENCE [LARGE SCALE GENOMIC DNA]</scope>
    <source>
        <strain evidence="4">V5/3M</strain>
    </source>
</reference>
<sequence>MPEVTEDLLLGGRVRLHQPAKGHRAGTDAVLLAASAPVRPGDVVMDVGAATGAVGLMVAERQQDARFVFVERDPALAELCRRNCRDNDVTGEVAVADVLDKASRLAAGLQPESADLVLTNPPFLEEGQARISPDKGRAAAHALPAGGLESWLKACAGLLKPKGRLVLIHRADRVSECLKILETWLGSLEIRVVHPDADRPAIRVLLSGVKGSRAPLAILPPLILNGPDGRFTPQAEALHQGEATLI</sequence>
<dbReference type="RefSeq" id="WP_099508797.1">
    <property type="nucleotide sequence ID" value="NZ_CP016616.1"/>
</dbReference>
<dbReference type="SUPFAM" id="SSF53335">
    <property type="entry name" value="S-adenosyl-L-methionine-dependent methyltransferases"/>
    <property type="match status" value="1"/>
</dbReference>
<dbReference type="OrthoDB" id="5489421at2"/>
<evidence type="ECO:0000313" key="4">
    <source>
        <dbReference type="EMBL" id="ANY77812.1"/>
    </source>
</evidence>
<dbReference type="PANTHER" id="PTHR47739:SF1">
    <property type="entry name" value="TRNA1(VAL) (ADENINE(37)-N6)-METHYLTRANSFERASE"/>
    <property type="match status" value="1"/>
</dbReference>
<dbReference type="InterPro" id="IPR050210">
    <property type="entry name" value="tRNA_Adenine-N(6)_MTase"/>
</dbReference>
<dbReference type="EMBL" id="CP016616">
    <property type="protein sequence ID" value="ANY77812.1"/>
    <property type="molecule type" value="Genomic_DNA"/>
</dbReference>
<dbReference type="Gene3D" id="3.40.50.150">
    <property type="entry name" value="Vaccinia Virus protein VP39"/>
    <property type="match status" value="1"/>
</dbReference>
<keyword evidence="1 4" id="KW-0489">Methyltransferase</keyword>